<dbReference type="EMBL" id="JBDJPC010000031">
    <property type="protein sequence ID" value="KAL1487548.1"/>
    <property type="molecule type" value="Genomic_DNA"/>
</dbReference>
<evidence type="ECO:0000313" key="2">
    <source>
        <dbReference type="EMBL" id="KAL1487548.1"/>
    </source>
</evidence>
<feature type="region of interest" description="Disordered" evidence="1">
    <location>
        <begin position="23"/>
        <end position="51"/>
    </location>
</feature>
<protein>
    <submittedName>
        <fullName evidence="2">Uncharacterized protein</fullName>
    </submittedName>
</protein>
<sequence>MKILSEEELELKRKIVHAATAIGENTKKSSSGNYKISASTPISVRKSAKKSSAIASRKSVGNYLSSSNFLSINNDDNDEFYDVSGDGDDDDEINKSSNIAKQPQQQPQQSQNFSVNIGANDDDDDDDDDDITFRNPFNAQDIQAFLEVYPIVVRPFMYTYLIEPDEIDKTY</sequence>
<feature type="compositionally biased region" description="Low complexity" evidence="1">
    <location>
        <begin position="102"/>
        <end position="111"/>
    </location>
</feature>
<feature type="compositionally biased region" description="Polar residues" evidence="1">
    <location>
        <begin position="28"/>
        <end position="41"/>
    </location>
</feature>
<proteinExistence type="predicted"/>
<feature type="region of interest" description="Disordered" evidence="1">
    <location>
        <begin position="66"/>
        <end position="133"/>
    </location>
</feature>
<feature type="compositionally biased region" description="Acidic residues" evidence="1">
    <location>
        <begin position="120"/>
        <end position="130"/>
    </location>
</feature>
<feature type="compositionally biased region" description="Acidic residues" evidence="1">
    <location>
        <begin position="75"/>
        <end position="92"/>
    </location>
</feature>
<reference evidence="2 3" key="1">
    <citation type="submission" date="2024-05" db="EMBL/GenBank/DDBJ databases">
        <title>Genetic variation in Jamaican populations of the coffee berry borer (Hypothenemus hampei).</title>
        <authorList>
            <person name="Errbii M."/>
            <person name="Myrie A."/>
        </authorList>
    </citation>
    <scope>NUCLEOTIDE SEQUENCE [LARGE SCALE GENOMIC DNA]</scope>
    <source>
        <strain evidence="2">JA-Hopewell-2020-01-JO</strain>
        <tissue evidence="2">Whole body</tissue>
    </source>
</reference>
<evidence type="ECO:0000256" key="1">
    <source>
        <dbReference type="SAM" id="MobiDB-lite"/>
    </source>
</evidence>
<keyword evidence="3" id="KW-1185">Reference proteome</keyword>
<evidence type="ECO:0000313" key="3">
    <source>
        <dbReference type="Proteomes" id="UP001566132"/>
    </source>
</evidence>
<organism evidence="2 3">
    <name type="scientific">Hypothenemus hampei</name>
    <name type="common">Coffee berry borer</name>
    <dbReference type="NCBI Taxonomy" id="57062"/>
    <lineage>
        <taxon>Eukaryota</taxon>
        <taxon>Metazoa</taxon>
        <taxon>Ecdysozoa</taxon>
        <taxon>Arthropoda</taxon>
        <taxon>Hexapoda</taxon>
        <taxon>Insecta</taxon>
        <taxon>Pterygota</taxon>
        <taxon>Neoptera</taxon>
        <taxon>Endopterygota</taxon>
        <taxon>Coleoptera</taxon>
        <taxon>Polyphaga</taxon>
        <taxon>Cucujiformia</taxon>
        <taxon>Curculionidae</taxon>
        <taxon>Scolytinae</taxon>
        <taxon>Hypothenemus</taxon>
    </lineage>
</organism>
<feature type="non-terminal residue" evidence="2">
    <location>
        <position position="171"/>
    </location>
</feature>
<gene>
    <name evidence="2" type="ORF">ABEB36_015779</name>
</gene>
<comment type="caution">
    <text evidence="2">The sequence shown here is derived from an EMBL/GenBank/DDBJ whole genome shotgun (WGS) entry which is preliminary data.</text>
</comment>
<feature type="compositionally biased region" description="Low complexity" evidence="1">
    <location>
        <begin position="42"/>
        <end position="51"/>
    </location>
</feature>
<accession>A0ABD1DYS5</accession>
<dbReference type="AlphaFoldDB" id="A0ABD1DYS5"/>
<name>A0ABD1DYS5_HYPHA</name>
<dbReference type="Proteomes" id="UP001566132">
    <property type="component" value="Unassembled WGS sequence"/>
</dbReference>